<gene>
    <name evidence="7" type="ORF">C884_02101</name>
</gene>
<dbReference type="SUPFAM" id="SSF53448">
    <property type="entry name" value="Nucleotide-diphospho-sugar transferases"/>
    <property type="match status" value="1"/>
</dbReference>
<proteinExistence type="inferred from homology"/>
<evidence type="ECO:0000256" key="3">
    <source>
        <dbReference type="ARBA" id="ARBA00022676"/>
    </source>
</evidence>
<dbReference type="EMBL" id="ANHZ02000005">
    <property type="protein sequence ID" value="EME37187.1"/>
    <property type="molecule type" value="Genomic_DNA"/>
</dbReference>
<feature type="domain" description="Glycosyltransferase 2-like" evidence="5">
    <location>
        <begin position="14"/>
        <end position="138"/>
    </location>
</feature>
<evidence type="ECO:0000256" key="2">
    <source>
        <dbReference type="ARBA" id="ARBA00006739"/>
    </source>
</evidence>
<comment type="caution">
    <text evidence="7">The sequence shown here is derived from an EMBL/GenBank/DDBJ whole genome shotgun (WGS) entry which is preliminary data.</text>
</comment>
<dbReference type="GO" id="GO:0016757">
    <property type="term" value="F:glycosyltransferase activity"/>
    <property type="evidence" value="ECO:0007669"/>
    <property type="project" value="UniProtKB-KW"/>
</dbReference>
<reference evidence="7 8" key="1">
    <citation type="journal article" date="2014" name="Genome Announc.">
        <title>Draft Genome Sequence of Kocuria palustris PEL.</title>
        <authorList>
            <person name="Sharma G."/>
            <person name="Khatri I."/>
            <person name="Subramanian S."/>
        </authorList>
    </citation>
    <scope>NUCLEOTIDE SEQUENCE [LARGE SCALE GENOMIC DNA]</scope>
    <source>
        <strain evidence="7 8">PEL</strain>
    </source>
</reference>
<dbReference type="Pfam" id="PF00535">
    <property type="entry name" value="Glycos_transf_2"/>
    <property type="match status" value="1"/>
</dbReference>
<evidence type="ECO:0000313" key="7">
    <source>
        <dbReference type="EMBL" id="EME37187.1"/>
    </source>
</evidence>
<dbReference type="PANTHER" id="PTHR43179">
    <property type="entry name" value="RHAMNOSYLTRANSFERASE WBBL"/>
    <property type="match status" value="1"/>
</dbReference>
<dbReference type="Proteomes" id="UP000009877">
    <property type="component" value="Unassembled WGS sequence"/>
</dbReference>
<comment type="similarity">
    <text evidence="2">Belongs to the glycosyltransferase 2 family.</text>
</comment>
<protein>
    <submittedName>
        <fullName evidence="7">Uncharacterized protein</fullName>
    </submittedName>
</protein>
<dbReference type="PANTHER" id="PTHR43179:SF12">
    <property type="entry name" value="GALACTOFURANOSYLTRANSFERASE GLFT2"/>
    <property type="match status" value="1"/>
</dbReference>
<evidence type="ECO:0000259" key="5">
    <source>
        <dbReference type="Pfam" id="PF00535"/>
    </source>
</evidence>
<dbReference type="RefSeq" id="WP_006214114.1">
    <property type="nucleotide sequence ID" value="NZ_ANHZ02000005.1"/>
</dbReference>
<sequence>MTLASAGADSGGISVVIPYFEDQEGLDAVLAGLRAQEPVQALEIVVADDGSARPPRVPAGVRVVRQDDRGFRAAAARNLGAGHCRGGILVFLDGDTVPEPGYLAAVEEALREHPHALVVGTRVHVDDTAQPPRDLGEPQWLARAWAQTDHLRRHDDSHFRYVISAVLSCRRSTFERLGGFDAAMVGYGGEDWELGWQAVLGGCELLHAPAARAVHRGADWGGRSEADPSAAVLQKNRESLRLASRITHPIARPSGMVHAVADIVVTWGDAAQREEHLRTGTAALAVRDLLGSGDVHVRLPGGSGGMAEELEEMLAADPRVQLGRPAPSVGGPGGAARVRPRFEVELVRACRIPPGGLQEACEQAAAHDAPALVVTGGGQVLARIHPVRVAARTALGLRGRDPGEAVGAEEQMLRLIRCWPLLQAGTRLEDVFRDDA</sequence>
<dbReference type="Gene3D" id="3.90.550.10">
    <property type="entry name" value="Spore Coat Polysaccharide Biosynthesis Protein SpsA, Chain A"/>
    <property type="match status" value="1"/>
</dbReference>
<dbReference type="Pfam" id="PF02709">
    <property type="entry name" value="Glyco_transf_7C"/>
    <property type="match status" value="1"/>
</dbReference>
<keyword evidence="3" id="KW-0328">Glycosyltransferase</keyword>
<accession>M2WF65</accession>
<evidence type="ECO:0000256" key="4">
    <source>
        <dbReference type="ARBA" id="ARBA00022679"/>
    </source>
</evidence>
<dbReference type="AlphaFoldDB" id="M2WF65"/>
<dbReference type="InterPro" id="IPR029044">
    <property type="entry name" value="Nucleotide-diphossugar_trans"/>
</dbReference>
<keyword evidence="8" id="KW-1185">Reference proteome</keyword>
<evidence type="ECO:0000313" key="8">
    <source>
        <dbReference type="Proteomes" id="UP000009877"/>
    </source>
</evidence>
<dbReference type="InterPro" id="IPR027791">
    <property type="entry name" value="Galactosyl_T_C"/>
</dbReference>
<dbReference type="InterPro" id="IPR001173">
    <property type="entry name" value="Glyco_trans_2-like"/>
</dbReference>
<feature type="domain" description="Galactosyltransferase C-terminal" evidence="6">
    <location>
        <begin position="158"/>
        <end position="206"/>
    </location>
</feature>
<name>M2WF65_9MICC</name>
<organism evidence="7 8">
    <name type="scientific">Kocuria palustris PEL</name>
    <dbReference type="NCBI Taxonomy" id="1236550"/>
    <lineage>
        <taxon>Bacteria</taxon>
        <taxon>Bacillati</taxon>
        <taxon>Actinomycetota</taxon>
        <taxon>Actinomycetes</taxon>
        <taxon>Micrococcales</taxon>
        <taxon>Micrococcaceae</taxon>
        <taxon>Kocuria</taxon>
    </lineage>
</organism>
<comment type="pathway">
    <text evidence="1">Cell wall biogenesis; cell wall polysaccharide biosynthesis.</text>
</comment>
<evidence type="ECO:0000256" key="1">
    <source>
        <dbReference type="ARBA" id="ARBA00004776"/>
    </source>
</evidence>
<evidence type="ECO:0000259" key="6">
    <source>
        <dbReference type="Pfam" id="PF02709"/>
    </source>
</evidence>
<keyword evidence="4" id="KW-0808">Transferase</keyword>